<dbReference type="EMBL" id="DSVI01000026">
    <property type="protein sequence ID" value="HGT49113.1"/>
    <property type="molecule type" value="Genomic_DNA"/>
</dbReference>
<evidence type="ECO:0000313" key="17">
    <source>
        <dbReference type="EMBL" id="HFI90204.1"/>
    </source>
</evidence>
<dbReference type="AlphaFoldDB" id="A0A7V2ZHP7"/>
<evidence type="ECO:0000259" key="16">
    <source>
        <dbReference type="Pfam" id="PF01502"/>
    </source>
</evidence>
<dbReference type="SUPFAM" id="SSF141734">
    <property type="entry name" value="HisI-like"/>
    <property type="match status" value="1"/>
</dbReference>
<dbReference type="InterPro" id="IPR023019">
    <property type="entry name" value="His_synth_HisIE"/>
</dbReference>
<dbReference type="SUPFAM" id="SSF101386">
    <property type="entry name" value="all-alpha NTP pyrophosphatases"/>
    <property type="match status" value="1"/>
</dbReference>
<keyword evidence="11 15" id="KW-0378">Hydrolase</keyword>
<comment type="pathway">
    <text evidence="5 15">Amino-acid biosynthesis; L-histidine biosynthesis; L-histidine from 5-phospho-alpha-D-ribose 1-diphosphate: step 2/9.</text>
</comment>
<comment type="subcellular location">
    <subcellularLocation>
        <location evidence="3 15">Cytoplasm</location>
    </subcellularLocation>
</comment>
<dbReference type="Gene3D" id="3.10.20.810">
    <property type="entry name" value="Phosphoribosyl-AMP cyclohydrolase"/>
    <property type="match status" value="1"/>
</dbReference>
<evidence type="ECO:0000256" key="7">
    <source>
        <dbReference type="ARBA" id="ARBA00008299"/>
    </source>
</evidence>
<evidence type="ECO:0000256" key="10">
    <source>
        <dbReference type="ARBA" id="ARBA00022741"/>
    </source>
</evidence>
<dbReference type="CDD" id="cd11534">
    <property type="entry name" value="NTP-PPase_HisIE_like"/>
    <property type="match status" value="1"/>
</dbReference>
<evidence type="ECO:0000256" key="3">
    <source>
        <dbReference type="ARBA" id="ARBA00004496"/>
    </source>
</evidence>
<dbReference type="PANTHER" id="PTHR42945:SF9">
    <property type="entry name" value="HISTIDINE BIOSYNTHESIS BIFUNCTIONAL PROTEIN HISIE"/>
    <property type="match status" value="1"/>
</dbReference>
<dbReference type="InterPro" id="IPR038019">
    <property type="entry name" value="PRib_AMP_CycHydrolase_sf"/>
</dbReference>
<keyword evidence="10 15" id="KW-0547">Nucleotide-binding</keyword>
<keyword evidence="13 15" id="KW-0368">Histidine biosynthesis</keyword>
<evidence type="ECO:0000256" key="5">
    <source>
        <dbReference type="ARBA" id="ARBA00005204"/>
    </source>
</evidence>
<dbReference type="GO" id="GO:0005737">
    <property type="term" value="C:cytoplasm"/>
    <property type="evidence" value="ECO:0007669"/>
    <property type="project" value="UniProtKB-SubCell"/>
</dbReference>
<proteinExistence type="inferred from homology"/>
<dbReference type="UniPathway" id="UPA00031">
    <property type="reaction ID" value="UER00007"/>
</dbReference>
<comment type="catalytic activity">
    <reaction evidence="2 15">
        <text>1-(5-phospho-beta-D-ribosyl)-ATP + H2O = 1-(5-phospho-beta-D-ribosyl)-5'-AMP + diphosphate + H(+)</text>
        <dbReference type="Rhea" id="RHEA:22828"/>
        <dbReference type="ChEBI" id="CHEBI:15377"/>
        <dbReference type="ChEBI" id="CHEBI:15378"/>
        <dbReference type="ChEBI" id="CHEBI:33019"/>
        <dbReference type="ChEBI" id="CHEBI:59457"/>
        <dbReference type="ChEBI" id="CHEBI:73183"/>
        <dbReference type="EC" id="3.6.1.31"/>
    </reaction>
</comment>
<dbReference type="InterPro" id="IPR002496">
    <property type="entry name" value="PRib_AMP_CycHydrolase_dom"/>
</dbReference>
<gene>
    <name evidence="15" type="primary">hisI</name>
    <name evidence="15" type="synonym">hisIE</name>
    <name evidence="17" type="ORF">ENS31_01590</name>
    <name evidence="18" type="ORF">ENS56_13835</name>
</gene>
<evidence type="ECO:0000256" key="13">
    <source>
        <dbReference type="ARBA" id="ARBA00023102"/>
    </source>
</evidence>
<feature type="domain" description="Phosphoribosyl-AMP cyclohydrolase" evidence="16">
    <location>
        <begin position="30"/>
        <end position="103"/>
    </location>
</feature>
<protein>
    <recommendedName>
        <fullName evidence="15">Histidine biosynthesis bifunctional protein HisIE</fullName>
    </recommendedName>
    <domain>
        <recommendedName>
            <fullName evidence="15">Phosphoribosyl-AMP cyclohydrolase</fullName>
            <shortName evidence="15">PRA-CH</shortName>
            <ecNumber evidence="15">3.5.4.19</ecNumber>
        </recommendedName>
    </domain>
    <domain>
        <recommendedName>
            <fullName evidence="15">Phosphoribosyl-ATP pyrophosphatase</fullName>
            <shortName evidence="15">PRA-PH</shortName>
            <ecNumber evidence="15">3.6.1.31</ecNumber>
        </recommendedName>
    </domain>
</protein>
<dbReference type="EC" id="3.6.1.31" evidence="15"/>
<comment type="pathway">
    <text evidence="4 15">Amino-acid biosynthesis; L-histidine biosynthesis; L-histidine from 5-phospho-alpha-D-ribose 1-diphosphate: step 3/9.</text>
</comment>
<dbReference type="EC" id="3.5.4.19" evidence="15"/>
<evidence type="ECO:0000256" key="15">
    <source>
        <dbReference type="HAMAP-Rule" id="MF_01019"/>
    </source>
</evidence>
<keyword evidence="8 15" id="KW-0963">Cytoplasm</keyword>
<dbReference type="EMBL" id="DSUJ01000003">
    <property type="protein sequence ID" value="HFI90204.1"/>
    <property type="molecule type" value="Genomic_DNA"/>
</dbReference>
<evidence type="ECO:0000256" key="12">
    <source>
        <dbReference type="ARBA" id="ARBA00022840"/>
    </source>
</evidence>
<feature type="region of interest" description="Phosphoribosyl-ATP pyrophosphohydrolase" evidence="15">
    <location>
        <begin position="112"/>
        <end position="200"/>
    </location>
</feature>
<dbReference type="Pfam" id="PF01502">
    <property type="entry name" value="PRA-CH"/>
    <property type="match status" value="1"/>
</dbReference>
<evidence type="ECO:0000256" key="2">
    <source>
        <dbReference type="ARBA" id="ARBA00001460"/>
    </source>
</evidence>
<evidence type="ECO:0000256" key="6">
    <source>
        <dbReference type="ARBA" id="ARBA00007731"/>
    </source>
</evidence>
<evidence type="ECO:0000256" key="8">
    <source>
        <dbReference type="ARBA" id="ARBA00022490"/>
    </source>
</evidence>
<dbReference type="NCBIfam" id="TIGR03188">
    <property type="entry name" value="histidine_hisI"/>
    <property type="match status" value="1"/>
</dbReference>
<evidence type="ECO:0000256" key="9">
    <source>
        <dbReference type="ARBA" id="ARBA00022605"/>
    </source>
</evidence>
<comment type="caution">
    <text evidence="17">The sequence shown here is derived from an EMBL/GenBank/DDBJ whole genome shotgun (WGS) entry which is preliminary data.</text>
</comment>
<dbReference type="GO" id="GO:0004635">
    <property type="term" value="F:phosphoribosyl-AMP cyclohydrolase activity"/>
    <property type="evidence" value="ECO:0007669"/>
    <property type="project" value="UniProtKB-UniRule"/>
</dbReference>
<evidence type="ECO:0000256" key="14">
    <source>
        <dbReference type="ARBA" id="ARBA00023268"/>
    </source>
</evidence>
<evidence type="ECO:0000313" key="18">
    <source>
        <dbReference type="EMBL" id="HGT49113.1"/>
    </source>
</evidence>
<dbReference type="GO" id="GO:0005524">
    <property type="term" value="F:ATP binding"/>
    <property type="evidence" value="ECO:0007669"/>
    <property type="project" value="UniProtKB-KW"/>
</dbReference>
<dbReference type="InterPro" id="IPR008179">
    <property type="entry name" value="HisE"/>
</dbReference>
<dbReference type="GO" id="GO:0000105">
    <property type="term" value="P:L-histidine biosynthetic process"/>
    <property type="evidence" value="ECO:0007669"/>
    <property type="project" value="UniProtKB-UniRule"/>
</dbReference>
<dbReference type="PANTHER" id="PTHR42945">
    <property type="entry name" value="HISTIDINE BIOSYNTHESIS BIFUNCTIONAL PROTEIN"/>
    <property type="match status" value="1"/>
</dbReference>
<dbReference type="NCBIfam" id="NF001611">
    <property type="entry name" value="PRK00400.1-3"/>
    <property type="match status" value="1"/>
</dbReference>
<dbReference type="Pfam" id="PF01503">
    <property type="entry name" value="PRA-PH"/>
    <property type="match status" value="1"/>
</dbReference>
<dbReference type="InterPro" id="IPR021130">
    <property type="entry name" value="PRib-ATP_PPHydrolase-like"/>
</dbReference>
<dbReference type="GO" id="GO:0004636">
    <property type="term" value="F:phosphoribosyl-ATP diphosphatase activity"/>
    <property type="evidence" value="ECO:0007669"/>
    <property type="project" value="UniProtKB-UniRule"/>
</dbReference>
<sequence>MIDISKLNFSKLNGLIPAIIVDDSNDKILMLGFMNEEALRISIESGKVTFFSRTKNKLWTKGETSGNFLLIRNIISDCDNDTIIIYAEPQGPTCHLGNYSCFNIPNESINFLLKLGELVNQRKKDLPENSYTTKLFKEGSDRIIQKVGEEATEVIIAAKNKSKQQIIYETADLLYHLILMLADNELNLTDIVKELESRHK</sequence>
<dbReference type="Gene3D" id="1.10.287.1080">
    <property type="entry name" value="MazG-like"/>
    <property type="match status" value="1"/>
</dbReference>
<comment type="catalytic activity">
    <reaction evidence="1 15">
        <text>1-(5-phospho-beta-D-ribosyl)-5'-AMP + H2O = 1-(5-phospho-beta-D-ribosyl)-5-[(5-phospho-beta-D-ribosylamino)methylideneamino]imidazole-4-carboxamide</text>
        <dbReference type="Rhea" id="RHEA:20049"/>
        <dbReference type="ChEBI" id="CHEBI:15377"/>
        <dbReference type="ChEBI" id="CHEBI:58435"/>
        <dbReference type="ChEBI" id="CHEBI:59457"/>
        <dbReference type="EC" id="3.5.4.19"/>
    </reaction>
</comment>
<dbReference type="NCBIfam" id="NF002747">
    <property type="entry name" value="PRK02759.1"/>
    <property type="match status" value="1"/>
</dbReference>
<evidence type="ECO:0000256" key="1">
    <source>
        <dbReference type="ARBA" id="ARBA00000024"/>
    </source>
</evidence>
<dbReference type="HAMAP" id="MF_01020">
    <property type="entry name" value="HisE"/>
    <property type="match status" value="1"/>
</dbReference>
<accession>A0A7V2ZHP7</accession>
<name>A0A7V2ZHP7_9BACT</name>
<keyword evidence="14 15" id="KW-0511">Multifunctional enzyme</keyword>
<evidence type="ECO:0000256" key="4">
    <source>
        <dbReference type="ARBA" id="ARBA00005169"/>
    </source>
</evidence>
<organism evidence="17">
    <name type="scientific">Ignavibacterium album</name>
    <dbReference type="NCBI Taxonomy" id="591197"/>
    <lineage>
        <taxon>Bacteria</taxon>
        <taxon>Pseudomonadati</taxon>
        <taxon>Ignavibacteriota</taxon>
        <taxon>Ignavibacteria</taxon>
        <taxon>Ignavibacteriales</taxon>
        <taxon>Ignavibacteriaceae</taxon>
        <taxon>Ignavibacterium</taxon>
    </lineage>
</organism>
<comment type="similarity">
    <text evidence="6 15">In the C-terminal section; belongs to the PRA-PH family.</text>
</comment>
<dbReference type="HAMAP" id="MF_01019">
    <property type="entry name" value="HisIE"/>
    <property type="match status" value="1"/>
</dbReference>
<evidence type="ECO:0000256" key="11">
    <source>
        <dbReference type="ARBA" id="ARBA00022801"/>
    </source>
</evidence>
<reference evidence="17" key="1">
    <citation type="journal article" date="2020" name="mSystems">
        <title>Genome- and Community-Level Interaction Insights into Carbon Utilization and Element Cycling Functions of Hydrothermarchaeota in Hydrothermal Sediment.</title>
        <authorList>
            <person name="Zhou Z."/>
            <person name="Liu Y."/>
            <person name="Xu W."/>
            <person name="Pan J."/>
            <person name="Luo Z.H."/>
            <person name="Li M."/>
        </authorList>
    </citation>
    <scope>NUCLEOTIDE SEQUENCE [LARGE SCALE GENOMIC DNA]</scope>
    <source>
        <strain evidence="17">SpSt-479</strain>
        <strain evidence="18">SpSt-500</strain>
    </source>
</reference>
<dbReference type="FunFam" id="1.10.287.1080:FF:000002">
    <property type="entry name" value="Histidine biosynthesis bifunctional protein HisIE"/>
    <property type="match status" value="1"/>
</dbReference>
<dbReference type="FunFam" id="3.10.20.810:FF:000001">
    <property type="entry name" value="Histidine biosynthesis bifunctional protein HisIE"/>
    <property type="match status" value="1"/>
</dbReference>
<comment type="similarity">
    <text evidence="7 15">In the N-terminal section; belongs to the PRA-CH family.</text>
</comment>
<feature type="region of interest" description="Phosphoribosyl-AMP cyclohydrolase" evidence="15">
    <location>
        <begin position="1"/>
        <end position="111"/>
    </location>
</feature>
<keyword evidence="12 15" id="KW-0067">ATP-binding</keyword>
<keyword evidence="9 15" id="KW-0028">Amino-acid biosynthesis</keyword>